<organism evidence="1 2">
    <name type="scientific">Phototrophicus methaneseepsis</name>
    <dbReference type="NCBI Taxonomy" id="2710758"/>
    <lineage>
        <taxon>Bacteria</taxon>
        <taxon>Bacillati</taxon>
        <taxon>Chloroflexota</taxon>
        <taxon>Candidatus Thermofontia</taxon>
        <taxon>Phototrophicales</taxon>
        <taxon>Phototrophicaceae</taxon>
        <taxon>Phototrophicus</taxon>
    </lineage>
</organism>
<reference evidence="1 2" key="1">
    <citation type="submission" date="2020-02" db="EMBL/GenBank/DDBJ databases">
        <authorList>
            <person name="Zheng R.K."/>
            <person name="Sun C.M."/>
        </authorList>
    </citation>
    <scope>NUCLEOTIDE SEQUENCE [LARGE SCALE GENOMIC DNA]</scope>
    <source>
        <strain evidence="2">rifampicinis</strain>
    </source>
</reference>
<dbReference type="Pfam" id="PF12228">
    <property type="entry name" value="DUF3604"/>
    <property type="match status" value="1"/>
</dbReference>
<proteinExistence type="predicted"/>
<protein>
    <submittedName>
        <fullName evidence="1">DUF3604 domain-containing protein</fullName>
    </submittedName>
</protein>
<sequence length="507" mass="57403">MTAQSRPVAYQAFGLFYGDIHNHCNMSYGHGPLEDALRNARLQLDFVSVTIHAAWPDLPTDDPELGYLVDYHKEGFQKALNNWSRYQEITEANNEEGQFVTFPSFEWHSMKYGDHCIYYKDTHSGHIIDAPDLESLRDSLRQLDVASFAIPHHIGYKAGYRGINWDAFTDEISPVVEIFSFHGSSESSTGPYPYLHSMGPRNYRSTAQYGWSADNLFGVIGSTDHHNAHPGAYGYGRLAVWADALTRDGIWDAIRNRRTYALTGDRIDLAFALNDHMMGDVAPAADERTIQVNVVGGDSIDYVEVLRNNEIIHRQDVFPQSQTTGRYKVCIEMGWGERDTYTDWDVTLSVAEGQIISVEPRFRGIGPTEQDAEGPFAFSEWAQQTPETVCLKTRTWKNESLHTANTESICLEIEGSSETHITAQVNGVPYQLSLADLMQGAQTFYFGGFVSPSICFHRAIPQSEYSTQFELNDVHKDAPGRDWYTVRVRQRNNQWAWSSPIWVEPAQ</sequence>
<name>A0A7S8EBY9_9CHLR</name>
<dbReference type="InterPro" id="IPR016195">
    <property type="entry name" value="Pol/histidinol_Pase-like"/>
</dbReference>
<dbReference type="KEGG" id="pmet:G4Y79_06550"/>
<evidence type="ECO:0000313" key="1">
    <source>
        <dbReference type="EMBL" id="QPC84034.1"/>
    </source>
</evidence>
<accession>A0A7S8EBY9</accession>
<dbReference type="Proteomes" id="UP000594468">
    <property type="component" value="Chromosome"/>
</dbReference>
<dbReference type="EMBL" id="CP062983">
    <property type="protein sequence ID" value="QPC84034.1"/>
    <property type="molecule type" value="Genomic_DNA"/>
</dbReference>
<dbReference type="RefSeq" id="WP_195172098.1">
    <property type="nucleotide sequence ID" value="NZ_CP062983.1"/>
</dbReference>
<dbReference type="Gene3D" id="3.20.20.140">
    <property type="entry name" value="Metal-dependent hydrolases"/>
    <property type="match status" value="1"/>
</dbReference>
<dbReference type="SUPFAM" id="SSF89550">
    <property type="entry name" value="PHP domain-like"/>
    <property type="match status" value="1"/>
</dbReference>
<gene>
    <name evidence="1" type="ORF">G4Y79_06550</name>
</gene>
<dbReference type="AlphaFoldDB" id="A0A7S8EBY9"/>
<evidence type="ECO:0000313" key="2">
    <source>
        <dbReference type="Proteomes" id="UP000594468"/>
    </source>
</evidence>
<dbReference type="InterPro" id="IPR022028">
    <property type="entry name" value="DUF3604"/>
</dbReference>
<keyword evidence="2" id="KW-1185">Reference proteome</keyword>